<dbReference type="PANTHER" id="PTHR33164">
    <property type="entry name" value="TRANSCRIPTIONAL REGULATOR, MARR FAMILY"/>
    <property type="match status" value="1"/>
</dbReference>
<dbReference type="Pfam" id="PF01047">
    <property type="entry name" value="MarR"/>
    <property type="match status" value="1"/>
</dbReference>
<accession>A0A2S6IEP3</accession>
<dbReference type="GO" id="GO:0003700">
    <property type="term" value="F:DNA-binding transcription factor activity"/>
    <property type="evidence" value="ECO:0007669"/>
    <property type="project" value="InterPro"/>
</dbReference>
<dbReference type="InterPro" id="IPR000835">
    <property type="entry name" value="HTH_MarR-typ"/>
</dbReference>
<name>A0A2S6IEP3_9ACTN</name>
<dbReference type="RefSeq" id="WP_104434511.1">
    <property type="nucleotide sequence ID" value="NZ_PTJD01000013.1"/>
</dbReference>
<dbReference type="EMBL" id="PTJD01000013">
    <property type="protein sequence ID" value="PPK92656.1"/>
    <property type="molecule type" value="Genomic_DNA"/>
</dbReference>
<dbReference type="PANTHER" id="PTHR33164:SF57">
    <property type="entry name" value="MARR-FAMILY TRANSCRIPTIONAL REGULATOR"/>
    <property type="match status" value="1"/>
</dbReference>
<dbReference type="SMART" id="SM00347">
    <property type="entry name" value="HTH_MARR"/>
    <property type="match status" value="1"/>
</dbReference>
<dbReference type="InterPro" id="IPR036390">
    <property type="entry name" value="WH_DNA-bd_sf"/>
</dbReference>
<dbReference type="GO" id="GO:0006950">
    <property type="term" value="P:response to stress"/>
    <property type="evidence" value="ECO:0007669"/>
    <property type="project" value="TreeGrafter"/>
</dbReference>
<dbReference type="Gene3D" id="1.10.10.10">
    <property type="entry name" value="Winged helix-like DNA-binding domain superfamily/Winged helix DNA-binding domain"/>
    <property type="match status" value="1"/>
</dbReference>
<dbReference type="PROSITE" id="PS50995">
    <property type="entry name" value="HTH_MARR_2"/>
    <property type="match status" value="1"/>
</dbReference>
<dbReference type="InterPro" id="IPR039422">
    <property type="entry name" value="MarR/SlyA-like"/>
</dbReference>
<proteinExistence type="predicted"/>
<keyword evidence="2" id="KW-0238">DNA-binding</keyword>
<protein>
    <submittedName>
        <fullName evidence="2">DNA-binding MarR family transcriptional regulator</fullName>
    </submittedName>
</protein>
<keyword evidence="3" id="KW-1185">Reference proteome</keyword>
<dbReference type="OrthoDB" id="69852at2"/>
<gene>
    <name evidence="2" type="ORF">CLV92_11385</name>
</gene>
<comment type="caution">
    <text evidence="2">The sequence shown here is derived from an EMBL/GenBank/DDBJ whole genome shotgun (WGS) entry which is preliminary data.</text>
</comment>
<organism evidence="2 3">
    <name type="scientific">Kineococcus xinjiangensis</name>
    <dbReference type="NCBI Taxonomy" id="512762"/>
    <lineage>
        <taxon>Bacteria</taxon>
        <taxon>Bacillati</taxon>
        <taxon>Actinomycetota</taxon>
        <taxon>Actinomycetes</taxon>
        <taxon>Kineosporiales</taxon>
        <taxon>Kineosporiaceae</taxon>
        <taxon>Kineococcus</taxon>
    </lineage>
</organism>
<feature type="domain" description="HTH marR-type" evidence="1">
    <location>
        <begin position="23"/>
        <end position="155"/>
    </location>
</feature>
<dbReference type="SUPFAM" id="SSF46785">
    <property type="entry name" value="Winged helix' DNA-binding domain"/>
    <property type="match status" value="1"/>
</dbReference>
<reference evidence="2 3" key="1">
    <citation type="submission" date="2018-02" db="EMBL/GenBank/DDBJ databases">
        <title>Genomic Encyclopedia of Archaeal and Bacterial Type Strains, Phase II (KMG-II): from individual species to whole genera.</title>
        <authorList>
            <person name="Goeker M."/>
        </authorList>
    </citation>
    <scope>NUCLEOTIDE SEQUENCE [LARGE SCALE GENOMIC DNA]</scope>
    <source>
        <strain evidence="2 3">DSM 22857</strain>
    </source>
</reference>
<dbReference type="PRINTS" id="PR00598">
    <property type="entry name" value="HTHMARR"/>
</dbReference>
<dbReference type="AlphaFoldDB" id="A0A2S6IEP3"/>
<dbReference type="InterPro" id="IPR036388">
    <property type="entry name" value="WH-like_DNA-bd_sf"/>
</dbReference>
<dbReference type="GO" id="GO:0003677">
    <property type="term" value="F:DNA binding"/>
    <property type="evidence" value="ECO:0007669"/>
    <property type="project" value="UniProtKB-KW"/>
</dbReference>
<evidence type="ECO:0000259" key="1">
    <source>
        <dbReference type="PROSITE" id="PS50995"/>
    </source>
</evidence>
<evidence type="ECO:0000313" key="2">
    <source>
        <dbReference type="EMBL" id="PPK92656.1"/>
    </source>
</evidence>
<dbReference type="Proteomes" id="UP000239485">
    <property type="component" value="Unassembled WGS sequence"/>
</dbReference>
<evidence type="ECO:0000313" key="3">
    <source>
        <dbReference type="Proteomes" id="UP000239485"/>
    </source>
</evidence>
<sequence>MNHSGDLRGAVLERATASDVEAMASFGRALIEVGKATTAWLEAALASWSLTPSTFGMLRQLSLVEVATCSELATALKVSRPRVSAVSEDLVRAGLIERVHPAGNRRVVQLRLSAQGHERVAAVTAELAAEFTPAYTSMSSDERAGLVRALNQLSQRIARAA</sequence>